<comment type="caution">
    <text evidence="1">The sequence shown here is derived from an EMBL/GenBank/DDBJ whole genome shotgun (WGS) entry which is preliminary data.</text>
</comment>
<dbReference type="Pfam" id="PF09693">
    <property type="entry name" value="Phage_XkdX"/>
    <property type="match status" value="1"/>
</dbReference>
<dbReference type="Proteomes" id="UP001194632">
    <property type="component" value="Unassembled WGS sequence"/>
</dbReference>
<evidence type="ECO:0000313" key="1">
    <source>
        <dbReference type="EMBL" id="MBF7115829.1"/>
    </source>
</evidence>
<sequence>MTTYQMCLIFKSWGQNDPNYYKVFVGNGLTEEQYKEITGEDYTAPES</sequence>
<proteinExistence type="predicted"/>
<reference evidence="1" key="1">
    <citation type="submission" date="2020-11" db="EMBL/GenBank/DDBJ databases">
        <title>Antibiotic susceptibility profiles of Pediococcus pentosaceus from various origins and their implications for the safety assessment of strains with food-technology applications.</title>
        <authorList>
            <person name="Shani N."/>
            <person name="Oberhaensli S."/>
            <person name="Arias E."/>
        </authorList>
    </citation>
    <scope>NUCLEOTIDE SEQUENCE</scope>
    <source>
        <strain evidence="1">FAM 24207</strain>
    </source>
</reference>
<dbReference type="EMBL" id="JADOFP010000019">
    <property type="protein sequence ID" value="MBF7115829.1"/>
    <property type="molecule type" value="Genomic_DNA"/>
</dbReference>
<name>A0AB73HHX3_PEDPE</name>
<organism evidence="1 2">
    <name type="scientific">Pediococcus pentosaceus</name>
    <dbReference type="NCBI Taxonomy" id="1255"/>
    <lineage>
        <taxon>Bacteria</taxon>
        <taxon>Bacillati</taxon>
        <taxon>Bacillota</taxon>
        <taxon>Bacilli</taxon>
        <taxon>Lactobacillales</taxon>
        <taxon>Lactobacillaceae</taxon>
        <taxon>Pediococcus</taxon>
    </lineage>
</organism>
<gene>
    <name evidence="1" type="ORF">ITQ90_10385</name>
</gene>
<dbReference type="InterPro" id="IPR010022">
    <property type="entry name" value="XkdX"/>
</dbReference>
<dbReference type="RefSeq" id="WP_195750109.1">
    <property type="nucleotide sequence ID" value="NZ_CP197205.1"/>
</dbReference>
<dbReference type="AlphaFoldDB" id="A0AB73HHX3"/>
<protein>
    <submittedName>
        <fullName evidence="1">XkdX family protein</fullName>
    </submittedName>
</protein>
<evidence type="ECO:0000313" key="2">
    <source>
        <dbReference type="Proteomes" id="UP001194632"/>
    </source>
</evidence>
<accession>A0AB73HHX3</accession>